<evidence type="ECO:0000313" key="2">
    <source>
        <dbReference type="Proteomes" id="UP000000245"/>
    </source>
</evidence>
<name>A5FT70_ACICJ</name>
<dbReference type="RefSeq" id="WP_011930521.1">
    <property type="nucleotide sequence ID" value="NC_009467.1"/>
</dbReference>
<dbReference type="PANTHER" id="PTHR33099">
    <property type="entry name" value="FE2OG DIOXYGENASE DOMAIN-CONTAINING PROTEIN"/>
    <property type="match status" value="1"/>
</dbReference>
<dbReference type="PANTHER" id="PTHR33099:SF7">
    <property type="entry name" value="MYND-TYPE DOMAIN-CONTAINING PROTEIN"/>
    <property type="match status" value="1"/>
</dbReference>
<dbReference type="EMBL" id="CP000689">
    <property type="protein sequence ID" value="ABQ28802.1"/>
    <property type="molecule type" value="Genomic_DNA"/>
</dbReference>
<dbReference type="Gene3D" id="2.60.120.620">
    <property type="entry name" value="q2cbj1_9rhob like domain"/>
    <property type="match status" value="1"/>
</dbReference>
<keyword evidence="1" id="KW-0614">Plasmid</keyword>
<protein>
    <submittedName>
        <fullName evidence="1">Uncharacterized protein</fullName>
    </submittedName>
</protein>
<dbReference type="Proteomes" id="UP000000245">
    <property type="component" value="Plasmid pACRY01"/>
</dbReference>
<evidence type="ECO:0000313" key="1">
    <source>
        <dbReference type="EMBL" id="ABQ28802.1"/>
    </source>
</evidence>
<dbReference type="HOGENOM" id="CLU_007520_1_1_5"/>
<accession>A5FT70</accession>
<reference evidence="1 2" key="1">
    <citation type="submission" date="2007-05" db="EMBL/GenBank/DDBJ databases">
        <title>Complete sequence of plasmid1 pACRY01 of Acidiphilium cryptum JF-5.</title>
        <authorList>
            <consortium name="US DOE Joint Genome Institute"/>
            <person name="Copeland A."/>
            <person name="Lucas S."/>
            <person name="Lapidus A."/>
            <person name="Barry K."/>
            <person name="Detter J.C."/>
            <person name="Glavina del Rio T."/>
            <person name="Hammon N."/>
            <person name="Israni S."/>
            <person name="Dalin E."/>
            <person name="Tice H."/>
            <person name="Pitluck S."/>
            <person name="Sims D."/>
            <person name="Brettin T."/>
            <person name="Bruce D."/>
            <person name="Han C."/>
            <person name="Schmutz J."/>
            <person name="Larimer F."/>
            <person name="Land M."/>
            <person name="Hauser L."/>
            <person name="Kyrpides N."/>
            <person name="Kim E."/>
            <person name="Magnuson T."/>
            <person name="Richardson P."/>
        </authorList>
    </citation>
    <scope>NUCLEOTIDE SEQUENCE [LARGE SCALE GENOMIC DNA]</scope>
    <source>
        <strain evidence="2">JF-5</strain>
        <plasmid evidence="2">Plasmid pACRY01</plasmid>
    </source>
</reference>
<dbReference type="AlphaFoldDB" id="A5FT70"/>
<gene>
    <name evidence="1" type="ordered locus">Acry_3179</name>
</gene>
<proteinExistence type="predicted"/>
<organism evidence="1 2">
    <name type="scientific">Acidiphilium cryptum (strain JF-5)</name>
    <dbReference type="NCBI Taxonomy" id="349163"/>
    <lineage>
        <taxon>Bacteria</taxon>
        <taxon>Pseudomonadati</taxon>
        <taxon>Pseudomonadota</taxon>
        <taxon>Alphaproteobacteria</taxon>
        <taxon>Acetobacterales</taxon>
        <taxon>Acidocellaceae</taxon>
        <taxon>Acidiphilium</taxon>
    </lineage>
</organism>
<sequence>MTVIATDLAALLGTVRRPGDFYVAGEIAFSPPSLDVASVGPVALPLLPIQARQLIDAAEPAPFGRGEQTIIDPTVRRCGQIGPDRVRLGGRHWARTLEDILARVSDGLGVDEPIDAEFYKLLIYDQGGFFVSHRDTEKVAGMFATLTVVLPSHFSGGDLIIRHKGREACLALHTGDPGDVAFAAFYADCVHEILPVSEGCRLALIYNLLRRSRSGRGRALHPPDYTAEQARIAALLRRWTDTAGPDAALPAKLVYPLEHAYTPAELGFASLKGADAAVGGVLTGAARDAGCDLHLALLTIEESGAAEYADTYGSRRGRWDTADAFEAGEVFERSVALSDWRRPDGTRSDLGEIPVEEDEIAPPGACDDLAPDEEQFHEATGNEGASFERSYRRAALVLWPRARLFAVLSQAGLGATLPYLGDLVRRWAAADPDCRAALWRDAQDLAEHMVGRWPKHDWRDTERKEPSEAGQILGLLAELGDTATIETVLTGIIAGGFGKADTDAIMAALGQLAPLRRVALIELIVAESAAGSLGACANLLARAAVAWATSGNCDLTGAATRLLTALPSGAARATPSSGWQQSGRAVVAGVVADLVLGFGAIDPVLAERAIDHVLAWPKVYGMDAVLVPAARCLCQRQLVRGTAALARLRTACLAHLRRRMAEKLAAPTDWRRDSKIPCRCPRCADLARFLANPDASTWVLKAAEAERAHVQHSIRQAGSDVDTTIDRSGRPYRLVCTKNQASHERRLRQRQRDLEAVAELTL</sequence>
<geneLocation type="plasmid" evidence="1 2">
    <name>pACRY01</name>
</geneLocation>
<dbReference type="KEGG" id="acr:Acry_3179"/>
<keyword evidence="2" id="KW-1185">Reference proteome</keyword>